<evidence type="ECO:0000259" key="5">
    <source>
        <dbReference type="PROSITE" id="PS50222"/>
    </source>
</evidence>
<evidence type="ECO:0000256" key="3">
    <source>
        <dbReference type="SAM" id="MobiDB-lite"/>
    </source>
</evidence>
<dbReference type="GO" id="GO:0016197">
    <property type="term" value="P:endosomal transport"/>
    <property type="evidence" value="ECO:0007669"/>
    <property type="project" value="TreeGrafter"/>
</dbReference>
<dbReference type="EMBL" id="KQ424229">
    <property type="protein sequence ID" value="KOF71313.1"/>
    <property type="molecule type" value="Genomic_DNA"/>
</dbReference>
<dbReference type="InterPro" id="IPR011992">
    <property type="entry name" value="EF-hand-dom_pair"/>
</dbReference>
<reference evidence="6" key="1">
    <citation type="submission" date="2015-07" db="EMBL/GenBank/DDBJ databases">
        <title>MeaNS - Measles Nucleotide Surveillance Program.</title>
        <authorList>
            <person name="Tran T."/>
            <person name="Druce J."/>
        </authorList>
    </citation>
    <scope>NUCLEOTIDE SEQUENCE</scope>
    <source>
        <strain evidence="6">UCB-OBI-ISO-001</strain>
        <tissue evidence="6">Gonad</tissue>
    </source>
</reference>
<feature type="coiled-coil region" evidence="2">
    <location>
        <begin position="405"/>
        <end position="439"/>
    </location>
</feature>
<organism evidence="6">
    <name type="scientific">Octopus bimaculoides</name>
    <name type="common">California two-spotted octopus</name>
    <dbReference type="NCBI Taxonomy" id="37653"/>
    <lineage>
        <taxon>Eukaryota</taxon>
        <taxon>Metazoa</taxon>
        <taxon>Spiralia</taxon>
        <taxon>Lophotrochozoa</taxon>
        <taxon>Mollusca</taxon>
        <taxon>Cephalopoda</taxon>
        <taxon>Coleoidea</taxon>
        <taxon>Octopodiformes</taxon>
        <taxon>Octopoda</taxon>
        <taxon>Incirrata</taxon>
        <taxon>Octopodidae</taxon>
        <taxon>Octopus</taxon>
    </lineage>
</organism>
<dbReference type="Pfam" id="PF12763">
    <property type="entry name" value="EH"/>
    <property type="match status" value="1"/>
</dbReference>
<evidence type="ECO:0000256" key="1">
    <source>
        <dbReference type="ARBA" id="ARBA00022837"/>
    </source>
</evidence>
<sequence>MTTSGTNVAANAGCVGQVTPVATVYPAMPSQFVSPATTTPVTNTTGNVVPGTVGSGSGLPGLVTAAVAPSPSAYTNSVHDVSGWASFEDEESKGLLDTGANKMSWENIESQGVDSSSISSENESIDDVWTISKEQREYYLKQFKTMQPEENGVIIGSIAKEFFEKSKLPVHELSKIWQLSDLNRDGALSLDEFCIAMHLVVLRRNEIELPDHLPVSLMPYSTLTNGKNEPFAADLPPGSTLKRLTPTTPPSNQWTRTTFPVESPTSSGLSSPAPKPVNFEFSKPVATDPDSKIIHPVALRMSPDGHPIPPEITDRNNWTAAGTATGTSVLLPPPAVPPRTSPKDGLPPITTQTDTDNVDSSIVNNTSVSKVLPEPEEEVMSSDRQKSSYYGRQPSRDKRELQMAISTHKERNAMLERVNSELNQELQEVMEQRIALEIQLEHLRPYHS</sequence>
<dbReference type="GO" id="GO:0005509">
    <property type="term" value="F:calcium ion binding"/>
    <property type="evidence" value="ECO:0007669"/>
    <property type="project" value="InterPro"/>
</dbReference>
<gene>
    <name evidence="6" type="ORF">OCBIM_22001204mg</name>
</gene>
<dbReference type="GO" id="GO:0005737">
    <property type="term" value="C:cytoplasm"/>
    <property type="evidence" value="ECO:0007669"/>
    <property type="project" value="TreeGrafter"/>
</dbReference>
<dbReference type="CDD" id="cd00052">
    <property type="entry name" value="EH"/>
    <property type="match status" value="1"/>
</dbReference>
<dbReference type="PANTHER" id="PTHR11216">
    <property type="entry name" value="EH DOMAIN"/>
    <property type="match status" value="1"/>
</dbReference>
<dbReference type="AlphaFoldDB" id="A0A0L8G357"/>
<feature type="domain" description="EF-hand" evidence="5">
    <location>
        <begin position="168"/>
        <end position="203"/>
    </location>
</feature>
<evidence type="ECO:0000313" key="6">
    <source>
        <dbReference type="EMBL" id="KOF71313.1"/>
    </source>
</evidence>
<dbReference type="Gene3D" id="1.10.238.10">
    <property type="entry name" value="EF-hand"/>
    <property type="match status" value="1"/>
</dbReference>
<keyword evidence="2" id="KW-0175">Coiled coil</keyword>
<dbReference type="InterPro" id="IPR000261">
    <property type="entry name" value="EH_dom"/>
</dbReference>
<feature type="domain" description="EH" evidence="4">
    <location>
        <begin position="135"/>
        <end position="224"/>
    </location>
</feature>
<feature type="region of interest" description="Disordered" evidence="3">
    <location>
        <begin position="324"/>
        <end position="399"/>
    </location>
</feature>
<feature type="region of interest" description="Disordered" evidence="3">
    <location>
        <begin position="234"/>
        <end position="286"/>
    </location>
</feature>
<dbReference type="PROSITE" id="PS00018">
    <property type="entry name" value="EF_HAND_1"/>
    <property type="match status" value="1"/>
</dbReference>
<dbReference type="PANTHER" id="PTHR11216:SF174">
    <property type="entry name" value="GH06923P"/>
    <property type="match status" value="1"/>
</dbReference>
<name>A0A0L8G357_OCTBM</name>
<dbReference type="GO" id="GO:0005886">
    <property type="term" value="C:plasma membrane"/>
    <property type="evidence" value="ECO:0007669"/>
    <property type="project" value="TreeGrafter"/>
</dbReference>
<dbReference type="SMART" id="SM00027">
    <property type="entry name" value="EH"/>
    <property type="match status" value="1"/>
</dbReference>
<proteinExistence type="predicted"/>
<dbReference type="SMART" id="SM00054">
    <property type="entry name" value="EFh"/>
    <property type="match status" value="1"/>
</dbReference>
<accession>A0A0L8G357</accession>
<evidence type="ECO:0000259" key="4">
    <source>
        <dbReference type="PROSITE" id="PS50031"/>
    </source>
</evidence>
<dbReference type="InterPro" id="IPR002048">
    <property type="entry name" value="EF_hand_dom"/>
</dbReference>
<protein>
    <recommendedName>
        <fullName evidence="7">RalBP1-associated Eps domain-containing protein 1</fullName>
    </recommendedName>
</protein>
<feature type="compositionally biased region" description="Pro residues" evidence="3">
    <location>
        <begin position="331"/>
        <end position="340"/>
    </location>
</feature>
<evidence type="ECO:0008006" key="7">
    <source>
        <dbReference type="Google" id="ProtNLM"/>
    </source>
</evidence>
<dbReference type="SUPFAM" id="SSF47473">
    <property type="entry name" value="EF-hand"/>
    <property type="match status" value="1"/>
</dbReference>
<feature type="compositionally biased region" description="Polar residues" evidence="3">
    <location>
        <begin position="250"/>
        <end position="270"/>
    </location>
</feature>
<dbReference type="PROSITE" id="PS50031">
    <property type="entry name" value="EH"/>
    <property type="match status" value="1"/>
</dbReference>
<dbReference type="OrthoDB" id="10045710at2759"/>
<feature type="compositionally biased region" description="Polar residues" evidence="3">
    <location>
        <begin position="349"/>
        <end position="369"/>
    </location>
</feature>
<dbReference type="PROSITE" id="PS50222">
    <property type="entry name" value="EF_HAND_2"/>
    <property type="match status" value="1"/>
</dbReference>
<keyword evidence="1" id="KW-0106">Calcium</keyword>
<evidence type="ECO:0000256" key="2">
    <source>
        <dbReference type="SAM" id="Coils"/>
    </source>
</evidence>
<dbReference type="GO" id="GO:0006897">
    <property type="term" value="P:endocytosis"/>
    <property type="evidence" value="ECO:0007669"/>
    <property type="project" value="TreeGrafter"/>
</dbReference>
<dbReference type="InterPro" id="IPR018247">
    <property type="entry name" value="EF_Hand_1_Ca_BS"/>
</dbReference>